<gene>
    <name evidence="1" type="ORF">O1611_g2866</name>
</gene>
<proteinExistence type="predicted"/>
<accession>A0ACC2JTC2</accession>
<sequence>MSTQQQPQPPRGDEFQINDSTQKPQKHLVEEAAETPSLVWLKFGREVHVEKFEDYSATPIPDLLRVQPEKENKELNENPVVITQPPFNDASRFFRASSAIRRNLIAKVKQLSLKNSDEDTSKKSPTSTRGIQFAEPKIRNDHDWLILEGYVVTWVAHARGDLSRFPLYQPISDVRTCVLRLLDLARGIKWVTCKQTGFGSDLAIEIPQHGVQQAIYHYQMNHILGQLVSYDSKCENLKILVGKVPEDVKPSDLEELGSTLPANAVSLVDGLNMKIVRLVLEDWRQLHHKWVYGFLESDEGLQIRNFSRFPKEFCHWLGTSTGKRWLHKTSEGRIWLRTEHGLQWLVWSDNGLNYLESAEGVKWLSSSWADPFLASKYAKHWAQLGKTPTGEGGPDTAQSKAWYSTAAGHEWYCENCPHGMAPKSMLQEPQWKSRAAEEKPTKYEFGAHFELDPRPDRLSDLFIHIPEKISFVRYRGGYKLRGPFDC</sequence>
<evidence type="ECO:0000313" key="1">
    <source>
        <dbReference type="EMBL" id="KAJ8130761.1"/>
    </source>
</evidence>
<protein>
    <submittedName>
        <fullName evidence="1">Uncharacterized protein</fullName>
    </submittedName>
</protein>
<name>A0ACC2JTC2_9PEZI</name>
<evidence type="ECO:0000313" key="2">
    <source>
        <dbReference type="Proteomes" id="UP001153332"/>
    </source>
</evidence>
<comment type="caution">
    <text evidence="1">The sequence shown here is derived from an EMBL/GenBank/DDBJ whole genome shotgun (WGS) entry which is preliminary data.</text>
</comment>
<organism evidence="1 2">
    <name type="scientific">Lasiodiplodia mahajangana</name>
    <dbReference type="NCBI Taxonomy" id="1108764"/>
    <lineage>
        <taxon>Eukaryota</taxon>
        <taxon>Fungi</taxon>
        <taxon>Dikarya</taxon>
        <taxon>Ascomycota</taxon>
        <taxon>Pezizomycotina</taxon>
        <taxon>Dothideomycetes</taxon>
        <taxon>Dothideomycetes incertae sedis</taxon>
        <taxon>Botryosphaeriales</taxon>
        <taxon>Botryosphaeriaceae</taxon>
        <taxon>Lasiodiplodia</taxon>
    </lineage>
</organism>
<reference evidence="1" key="1">
    <citation type="submission" date="2022-12" db="EMBL/GenBank/DDBJ databases">
        <title>Genome Sequence of Lasiodiplodia mahajangana.</title>
        <authorList>
            <person name="Buettner E."/>
        </authorList>
    </citation>
    <scope>NUCLEOTIDE SEQUENCE</scope>
    <source>
        <strain evidence="1">VT137</strain>
    </source>
</reference>
<dbReference type="Proteomes" id="UP001153332">
    <property type="component" value="Unassembled WGS sequence"/>
</dbReference>
<dbReference type="EMBL" id="JAPUUL010000429">
    <property type="protein sequence ID" value="KAJ8130761.1"/>
    <property type="molecule type" value="Genomic_DNA"/>
</dbReference>
<keyword evidence="2" id="KW-1185">Reference proteome</keyword>